<evidence type="ECO:0000256" key="2">
    <source>
        <dbReference type="ARBA" id="ARBA00010961"/>
    </source>
</evidence>
<dbReference type="Pfam" id="PF00872">
    <property type="entry name" value="Transposase_mut"/>
    <property type="match status" value="1"/>
</dbReference>
<evidence type="ECO:0000256" key="5">
    <source>
        <dbReference type="ARBA" id="ARBA00023172"/>
    </source>
</evidence>
<comment type="similarity">
    <text evidence="2 6">Belongs to the transposase mutator family.</text>
</comment>
<reference evidence="7 8" key="1">
    <citation type="submission" date="2023-03" db="EMBL/GenBank/DDBJ databases">
        <authorList>
            <person name="Pearce D."/>
        </authorList>
    </citation>
    <scope>NUCLEOTIDE SEQUENCE [LARGE SCALE GENOMIC DNA]</scope>
    <source>
        <strain evidence="7">Msz</strain>
    </source>
</reference>
<keyword evidence="6" id="KW-0814">Transposable element</keyword>
<evidence type="ECO:0000256" key="4">
    <source>
        <dbReference type="ARBA" id="ARBA00023125"/>
    </source>
</evidence>
<evidence type="ECO:0000313" key="7">
    <source>
        <dbReference type="EMBL" id="CAI8859461.1"/>
    </source>
</evidence>
<evidence type="ECO:0000256" key="6">
    <source>
        <dbReference type="RuleBase" id="RU365089"/>
    </source>
</evidence>
<dbReference type="EMBL" id="OX458333">
    <property type="protein sequence ID" value="CAI8859461.1"/>
    <property type="molecule type" value="Genomic_DNA"/>
</dbReference>
<organism evidence="7 8">
    <name type="scientific">Methylocaldum szegediense</name>
    <dbReference type="NCBI Taxonomy" id="73780"/>
    <lineage>
        <taxon>Bacteria</taxon>
        <taxon>Pseudomonadati</taxon>
        <taxon>Pseudomonadota</taxon>
        <taxon>Gammaproteobacteria</taxon>
        <taxon>Methylococcales</taxon>
        <taxon>Methylococcaceae</taxon>
        <taxon>Methylocaldum</taxon>
    </lineage>
</organism>
<evidence type="ECO:0000256" key="1">
    <source>
        <dbReference type="ARBA" id="ARBA00002190"/>
    </source>
</evidence>
<dbReference type="PANTHER" id="PTHR33217:SF7">
    <property type="entry name" value="TRANSPOSASE FOR INSERTION SEQUENCE ELEMENT IS1081"/>
    <property type="match status" value="1"/>
</dbReference>
<evidence type="ECO:0000256" key="3">
    <source>
        <dbReference type="ARBA" id="ARBA00022578"/>
    </source>
</evidence>
<keyword evidence="8" id="KW-1185">Reference proteome</keyword>
<proteinExistence type="inferred from homology"/>
<comment type="function">
    <text evidence="1 6">Required for the transposition of the insertion element.</text>
</comment>
<dbReference type="PANTHER" id="PTHR33217">
    <property type="entry name" value="TRANSPOSASE FOR INSERTION SEQUENCE ELEMENT IS1081"/>
    <property type="match status" value="1"/>
</dbReference>
<keyword evidence="5 6" id="KW-0233">DNA recombination</keyword>
<keyword evidence="4 6" id="KW-0238">DNA-binding</keyword>
<dbReference type="Proteomes" id="UP001162030">
    <property type="component" value="Chromosome"/>
</dbReference>
<accession>A0ABM9I336</accession>
<dbReference type="NCBIfam" id="NF033543">
    <property type="entry name" value="transpos_IS256"/>
    <property type="match status" value="1"/>
</dbReference>
<protein>
    <recommendedName>
        <fullName evidence="6">Mutator family transposase</fullName>
    </recommendedName>
</protein>
<keyword evidence="3 6" id="KW-0815">Transposition</keyword>
<gene>
    <name evidence="7" type="ORF">MSZNOR_2664</name>
</gene>
<dbReference type="InterPro" id="IPR001207">
    <property type="entry name" value="Transposase_mutator"/>
</dbReference>
<name>A0ABM9I336_9GAMM</name>
<sequence>MDSVTEAAQEGMGEALTAAFSVDVEKVRGHLDQVVRASVEQTLNALLDAEAERVCQAGRYERSPERQDTRAGSYERKLQTKAGEVTLKVPRLRKLPLETAIIERYRRRESSVEEALIEMYLAGVSVRRVEDITEALWGTRVSPSTVSELNQKIYGQIEAWRNRPIEGEHAYVYLDGIWLKRSWGGEVKNVAVLVAIGVNQEGFREILGVAEGAREDAESWRTFLRHLKERGLKGVRLFISDKCLGLVEALGEFYPEAAWQRCVAHFYRNVLSVTPKGRARAVAAMLKAIHAQEDRESARQKAEAVVAKLEAMKLPKAAQVVREGIEQTLSHMAFPREHWRCLRTNNPLERLNREIRRRTRVVGAFPDGTSALMLVAARLRHIAGTRWGLRRYLDMGRLGASAEIEPEAAA</sequence>
<evidence type="ECO:0000313" key="8">
    <source>
        <dbReference type="Proteomes" id="UP001162030"/>
    </source>
</evidence>